<dbReference type="InterPro" id="IPR013324">
    <property type="entry name" value="RNA_pol_sigma_r3/r4-like"/>
</dbReference>
<dbReference type="Pfam" id="PF08281">
    <property type="entry name" value="Sigma70_r4_2"/>
    <property type="match status" value="1"/>
</dbReference>
<accession>A0A5A5TCC2</accession>
<keyword evidence="3" id="KW-1185">Reference proteome</keyword>
<sequence>MKDIIQQRHMYTQLFNNLPEYGSIEFWQTVEHVNFPNEVLVRILRSMRAEQDAQAAQSEYICQRLSTLILTRLQPRNERWAAGVFPNYTVLGREECSNLRRDLCADLNEAILKAIYNAQRPSWEEHFVSSLKYERLHVRHSFLMREGHMTVARVARGQRIPRHLLTSLDRMVNEQESLYNPFEIEDESAHDLTRFIDTCFLAEKVQCLPERLRTVVALTFWGDKTEQEIAEVLGVATRTVHNRLQAAMHLLFQIVSSDPDFNDECISGKS</sequence>
<dbReference type="AlphaFoldDB" id="A0A5A5TCC2"/>
<dbReference type="SUPFAM" id="SSF88659">
    <property type="entry name" value="Sigma3 and sigma4 domains of RNA polymerase sigma factors"/>
    <property type="match status" value="1"/>
</dbReference>
<dbReference type="Proteomes" id="UP000322530">
    <property type="component" value="Unassembled WGS sequence"/>
</dbReference>
<dbReference type="OrthoDB" id="153553at2"/>
<evidence type="ECO:0000313" key="3">
    <source>
        <dbReference type="Proteomes" id="UP000322530"/>
    </source>
</evidence>
<gene>
    <name evidence="2" type="ORF">KDI_24090</name>
</gene>
<evidence type="ECO:0000259" key="1">
    <source>
        <dbReference type="Pfam" id="PF08281"/>
    </source>
</evidence>
<dbReference type="CDD" id="cd06171">
    <property type="entry name" value="Sigma70_r4"/>
    <property type="match status" value="1"/>
</dbReference>
<name>A0A5A5TCC2_9CHLR</name>
<dbReference type="GO" id="GO:0006352">
    <property type="term" value="P:DNA-templated transcription initiation"/>
    <property type="evidence" value="ECO:0007669"/>
    <property type="project" value="InterPro"/>
</dbReference>
<evidence type="ECO:0000313" key="2">
    <source>
        <dbReference type="EMBL" id="GCF08845.1"/>
    </source>
</evidence>
<dbReference type="GO" id="GO:0016987">
    <property type="term" value="F:sigma factor activity"/>
    <property type="evidence" value="ECO:0007669"/>
    <property type="project" value="InterPro"/>
</dbReference>
<dbReference type="Gene3D" id="1.10.10.10">
    <property type="entry name" value="Winged helix-like DNA-binding domain superfamily/Winged helix DNA-binding domain"/>
    <property type="match status" value="1"/>
</dbReference>
<dbReference type="RefSeq" id="WP_149401816.1">
    <property type="nucleotide sequence ID" value="NZ_BIXY01000031.1"/>
</dbReference>
<dbReference type="EMBL" id="BIXY01000031">
    <property type="protein sequence ID" value="GCF08845.1"/>
    <property type="molecule type" value="Genomic_DNA"/>
</dbReference>
<proteinExistence type="predicted"/>
<organism evidence="2 3">
    <name type="scientific">Dictyobacter arantiisoli</name>
    <dbReference type="NCBI Taxonomy" id="2014874"/>
    <lineage>
        <taxon>Bacteria</taxon>
        <taxon>Bacillati</taxon>
        <taxon>Chloroflexota</taxon>
        <taxon>Ktedonobacteria</taxon>
        <taxon>Ktedonobacterales</taxon>
        <taxon>Dictyobacteraceae</taxon>
        <taxon>Dictyobacter</taxon>
    </lineage>
</organism>
<dbReference type="GO" id="GO:0003677">
    <property type="term" value="F:DNA binding"/>
    <property type="evidence" value="ECO:0007669"/>
    <property type="project" value="InterPro"/>
</dbReference>
<dbReference type="InterPro" id="IPR013249">
    <property type="entry name" value="RNA_pol_sigma70_r4_t2"/>
</dbReference>
<protein>
    <recommendedName>
        <fullName evidence="1">RNA polymerase sigma factor 70 region 4 type 2 domain-containing protein</fullName>
    </recommendedName>
</protein>
<reference evidence="2 3" key="1">
    <citation type="submission" date="2019-01" db="EMBL/GenBank/DDBJ databases">
        <title>Draft genome sequence of Dictyobacter sp. Uno17.</title>
        <authorList>
            <person name="Wang C.M."/>
            <person name="Zheng Y."/>
            <person name="Sakai Y."/>
            <person name="Abe K."/>
            <person name="Yokota A."/>
            <person name="Yabe S."/>
        </authorList>
    </citation>
    <scope>NUCLEOTIDE SEQUENCE [LARGE SCALE GENOMIC DNA]</scope>
    <source>
        <strain evidence="2 3">Uno17</strain>
    </source>
</reference>
<comment type="caution">
    <text evidence="2">The sequence shown here is derived from an EMBL/GenBank/DDBJ whole genome shotgun (WGS) entry which is preliminary data.</text>
</comment>
<dbReference type="InterPro" id="IPR036388">
    <property type="entry name" value="WH-like_DNA-bd_sf"/>
</dbReference>
<feature type="domain" description="RNA polymerase sigma factor 70 region 4 type 2" evidence="1">
    <location>
        <begin position="203"/>
        <end position="248"/>
    </location>
</feature>